<comment type="cofactor">
    <cofactor evidence="1">
        <name>Zn(2+)</name>
        <dbReference type="ChEBI" id="CHEBI:29105"/>
    </cofactor>
</comment>
<dbReference type="EC" id="4.2.1.1" evidence="3"/>
<keyword evidence="5" id="KW-0862">Zinc</keyword>
<dbReference type="Proteomes" id="UP000838686">
    <property type="component" value="Unassembled WGS sequence"/>
</dbReference>
<dbReference type="EMBL" id="CAKMMF010000015">
    <property type="protein sequence ID" value="CAH1209005.1"/>
    <property type="molecule type" value="Genomic_DNA"/>
</dbReference>
<proteinExistence type="inferred from homology"/>
<dbReference type="SMART" id="SM00947">
    <property type="entry name" value="Pro_CA"/>
    <property type="match status" value="1"/>
</dbReference>
<evidence type="ECO:0000256" key="5">
    <source>
        <dbReference type="ARBA" id="ARBA00022833"/>
    </source>
</evidence>
<dbReference type="CDD" id="cd03379">
    <property type="entry name" value="beta_CA_cladeD"/>
    <property type="match status" value="1"/>
</dbReference>
<keyword evidence="8" id="KW-1185">Reference proteome</keyword>
<gene>
    <name evidence="7" type="ORF">PAECIP111893_02956</name>
</gene>
<evidence type="ECO:0000256" key="2">
    <source>
        <dbReference type="ARBA" id="ARBA00006217"/>
    </source>
</evidence>
<evidence type="ECO:0000256" key="4">
    <source>
        <dbReference type="ARBA" id="ARBA00022723"/>
    </source>
</evidence>
<dbReference type="PANTHER" id="PTHR43175">
    <property type="entry name" value="CARBONIC ANHYDRASE"/>
    <property type="match status" value="1"/>
</dbReference>
<evidence type="ECO:0000256" key="1">
    <source>
        <dbReference type="ARBA" id="ARBA00001947"/>
    </source>
</evidence>
<dbReference type="InterPro" id="IPR036874">
    <property type="entry name" value="Carbonic_anhydrase_sf"/>
</dbReference>
<comment type="caution">
    <text evidence="7">The sequence shown here is derived from an EMBL/GenBank/DDBJ whole genome shotgun (WGS) entry which is preliminary data.</text>
</comment>
<dbReference type="RefSeq" id="WP_236343321.1">
    <property type="nucleotide sequence ID" value="NZ_CAKMMF010000015.1"/>
</dbReference>
<dbReference type="PANTHER" id="PTHR43175:SF3">
    <property type="entry name" value="CARBON DISULFIDE HYDROLASE"/>
    <property type="match status" value="1"/>
</dbReference>
<keyword evidence="4" id="KW-0479">Metal-binding</keyword>
<name>A0ABM9CC27_9BACL</name>
<organism evidence="7 8">
    <name type="scientific">Paenibacillus plantiphilus</name>
    <dbReference type="NCBI Taxonomy" id="2905650"/>
    <lineage>
        <taxon>Bacteria</taxon>
        <taxon>Bacillati</taxon>
        <taxon>Bacillota</taxon>
        <taxon>Bacilli</taxon>
        <taxon>Bacillales</taxon>
        <taxon>Paenibacillaceae</taxon>
        <taxon>Paenibacillus</taxon>
    </lineage>
</organism>
<evidence type="ECO:0000313" key="7">
    <source>
        <dbReference type="EMBL" id="CAH1209005.1"/>
    </source>
</evidence>
<dbReference type="SUPFAM" id="SSF53056">
    <property type="entry name" value="beta-carbonic anhydrase, cab"/>
    <property type="match status" value="1"/>
</dbReference>
<reference evidence="7" key="1">
    <citation type="submission" date="2022-01" db="EMBL/GenBank/DDBJ databases">
        <authorList>
            <person name="Criscuolo A."/>
        </authorList>
    </citation>
    <scope>NUCLEOTIDE SEQUENCE</scope>
    <source>
        <strain evidence="7">CIP111893</strain>
    </source>
</reference>
<protein>
    <recommendedName>
        <fullName evidence="3">carbonic anhydrase</fullName>
        <ecNumber evidence="3">4.2.1.1</ecNumber>
    </recommendedName>
</protein>
<comment type="similarity">
    <text evidence="2">Belongs to the beta-class carbonic anhydrase family.</text>
</comment>
<accession>A0ABM9CC27</accession>
<dbReference type="Pfam" id="PF00484">
    <property type="entry name" value="Pro_CA"/>
    <property type="match status" value="1"/>
</dbReference>
<dbReference type="Gene3D" id="3.40.1050.10">
    <property type="entry name" value="Carbonic anhydrase"/>
    <property type="match status" value="1"/>
</dbReference>
<evidence type="ECO:0000313" key="8">
    <source>
        <dbReference type="Proteomes" id="UP000838686"/>
    </source>
</evidence>
<evidence type="ECO:0000256" key="3">
    <source>
        <dbReference type="ARBA" id="ARBA00012925"/>
    </source>
</evidence>
<evidence type="ECO:0000256" key="6">
    <source>
        <dbReference type="ARBA" id="ARBA00048348"/>
    </source>
</evidence>
<sequence>MINEILAFNEKFVQNKQYESYVTDRYPDKRVAILTCMDTRLVELLPKAMNLRNGDAKIIKNAGAILTQPFGSAMRSILMAIYEMDVQEIFVIGHHGCGMTNVDPDSLVQKFLQNGISEEVLMTLENSGIRMSRFLKGFESAEEGVMHSVDMIRKHPLVPTGIPVHGFVMDPTTGRLELIHEGYNDKDSRKLSSVNYKSIPFD</sequence>
<dbReference type="InterPro" id="IPR001765">
    <property type="entry name" value="Carbonic_anhydrase"/>
</dbReference>
<comment type="catalytic activity">
    <reaction evidence="6">
        <text>hydrogencarbonate + H(+) = CO2 + H2O</text>
        <dbReference type="Rhea" id="RHEA:10748"/>
        <dbReference type="ChEBI" id="CHEBI:15377"/>
        <dbReference type="ChEBI" id="CHEBI:15378"/>
        <dbReference type="ChEBI" id="CHEBI:16526"/>
        <dbReference type="ChEBI" id="CHEBI:17544"/>
        <dbReference type="EC" id="4.2.1.1"/>
    </reaction>
</comment>